<keyword evidence="5" id="KW-1185">Reference proteome</keyword>
<name>A0ABD6A5C7_9EURY</name>
<evidence type="ECO:0000313" key="4">
    <source>
        <dbReference type="EMBL" id="MFC7315219.1"/>
    </source>
</evidence>
<evidence type="ECO:0000256" key="1">
    <source>
        <dbReference type="ARBA" id="ARBA00006723"/>
    </source>
</evidence>
<dbReference type="SUPFAM" id="SSF55331">
    <property type="entry name" value="Tautomerase/MIF"/>
    <property type="match status" value="1"/>
</dbReference>
<accession>A0ABD6A5C7</accession>
<organism evidence="4 5">
    <name type="scientific">Halomarina halobia</name>
    <dbReference type="NCBI Taxonomy" id="3033386"/>
    <lineage>
        <taxon>Archaea</taxon>
        <taxon>Methanobacteriati</taxon>
        <taxon>Methanobacteriota</taxon>
        <taxon>Stenosarchaea group</taxon>
        <taxon>Halobacteria</taxon>
        <taxon>Halobacteriales</taxon>
        <taxon>Natronomonadaceae</taxon>
        <taxon>Halomarina</taxon>
    </lineage>
</organism>
<dbReference type="Pfam" id="PF01361">
    <property type="entry name" value="Tautomerase"/>
    <property type="match status" value="1"/>
</dbReference>
<dbReference type="GO" id="GO:0016853">
    <property type="term" value="F:isomerase activity"/>
    <property type="evidence" value="ECO:0007669"/>
    <property type="project" value="UniProtKB-KW"/>
</dbReference>
<dbReference type="InterPro" id="IPR004370">
    <property type="entry name" value="4-OT-like_dom"/>
</dbReference>
<keyword evidence="2" id="KW-0413">Isomerase</keyword>
<dbReference type="RefSeq" id="WP_276304625.1">
    <property type="nucleotide sequence ID" value="NZ_CP119992.1"/>
</dbReference>
<feature type="domain" description="4-oxalocrotonate tautomerase-like" evidence="3">
    <location>
        <begin position="67"/>
        <end position="114"/>
    </location>
</feature>
<dbReference type="GeneID" id="79314178"/>
<dbReference type="AlphaFoldDB" id="A0ABD6A5C7"/>
<gene>
    <name evidence="4" type="ORF">ACFQPE_00200</name>
</gene>
<dbReference type="Gene3D" id="3.30.429.10">
    <property type="entry name" value="Macrophage Migration Inhibitory Factor"/>
    <property type="match status" value="1"/>
</dbReference>
<protein>
    <submittedName>
        <fullName evidence="4">Tautomerase family protein</fullName>
    </submittedName>
</protein>
<comment type="caution">
    <text evidence="4">The sequence shown here is derived from an EMBL/GenBank/DDBJ whole genome shotgun (WGS) entry which is preliminary data.</text>
</comment>
<dbReference type="Proteomes" id="UP001596547">
    <property type="component" value="Unassembled WGS sequence"/>
</dbReference>
<dbReference type="PANTHER" id="PTHR35530">
    <property type="entry name" value="TAUTOMERASE-RELATED"/>
    <property type="match status" value="1"/>
</dbReference>
<evidence type="ECO:0000256" key="2">
    <source>
        <dbReference type="ARBA" id="ARBA00023235"/>
    </source>
</evidence>
<evidence type="ECO:0000259" key="3">
    <source>
        <dbReference type="Pfam" id="PF01361"/>
    </source>
</evidence>
<proteinExistence type="inferred from homology"/>
<dbReference type="EMBL" id="JBHTBF010000001">
    <property type="protein sequence ID" value="MFC7315219.1"/>
    <property type="molecule type" value="Genomic_DNA"/>
</dbReference>
<dbReference type="PANTHER" id="PTHR35530:SF2">
    <property type="entry name" value="BSL4019 PROTEIN"/>
    <property type="match status" value="1"/>
</dbReference>
<sequence length="126" mass="13786">MPLLQFDTTVAATDDERSAFAAAVTDRYADRMETTTGHVAVVIREHPPANLSLGRSEGGPLLFLSADVREGRSPEQRREFALSVMELAAERLSIPEANVKVVFTEHAGEEMMGVDRVGDDWSPEEG</sequence>
<dbReference type="InterPro" id="IPR014347">
    <property type="entry name" value="Tautomerase/MIF_sf"/>
</dbReference>
<comment type="similarity">
    <text evidence="1">Belongs to the 4-oxalocrotonate tautomerase family.</text>
</comment>
<reference evidence="4 5" key="1">
    <citation type="journal article" date="2019" name="Int. J. Syst. Evol. Microbiol.">
        <title>The Global Catalogue of Microorganisms (GCM) 10K type strain sequencing project: providing services to taxonomists for standard genome sequencing and annotation.</title>
        <authorList>
            <consortium name="The Broad Institute Genomics Platform"/>
            <consortium name="The Broad Institute Genome Sequencing Center for Infectious Disease"/>
            <person name="Wu L."/>
            <person name="Ma J."/>
        </authorList>
    </citation>
    <scope>NUCLEOTIDE SEQUENCE [LARGE SCALE GENOMIC DNA]</scope>
    <source>
        <strain evidence="4 5">PSR21</strain>
    </source>
</reference>
<evidence type="ECO:0000313" key="5">
    <source>
        <dbReference type="Proteomes" id="UP001596547"/>
    </source>
</evidence>